<dbReference type="GO" id="GO:0015833">
    <property type="term" value="P:peptide transport"/>
    <property type="evidence" value="ECO:0007669"/>
    <property type="project" value="TreeGrafter"/>
</dbReference>
<dbReference type="Proteomes" id="UP000231056">
    <property type="component" value="Unassembled WGS sequence"/>
</dbReference>
<evidence type="ECO:0000259" key="5">
    <source>
        <dbReference type="Pfam" id="PF00496"/>
    </source>
</evidence>
<comment type="similarity">
    <text evidence="1">Belongs to the bacterial solute-binding protein 5 family.</text>
</comment>
<evidence type="ECO:0000256" key="4">
    <source>
        <dbReference type="SAM" id="Phobius"/>
    </source>
</evidence>
<dbReference type="PIRSF" id="PIRSF002741">
    <property type="entry name" value="MppA"/>
    <property type="match status" value="1"/>
</dbReference>
<evidence type="ECO:0000256" key="1">
    <source>
        <dbReference type="ARBA" id="ARBA00005695"/>
    </source>
</evidence>
<evidence type="ECO:0000256" key="3">
    <source>
        <dbReference type="ARBA" id="ARBA00022729"/>
    </source>
</evidence>
<protein>
    <recommendedName>
        <fullName evidence="5">Solute-binding protein family 5 domain-containing protein</fullName>
    </recommendedName>
</protein>
<evidence type="ECO:0000256" key="2">
    <source>
        <dbReference type="ARBA" id="ARBA00022448"/>
    </source>
</evidence>
<dbReference type="GO" id="GO:0043190">
    <property type="term" value="C:ATP-binding cassette (ABC) transporter complex"/>
    <property type="evidence" value="ECO:0007669"/>
    <property type="project" value="InterPro"/>
</dbReference>
<feature type="transmembrane region" description="Helical" evidence="4">
    <location>
        <begin position="28"/>
        <end position="51"/>
    </location>
</feature>
<evidence type="ECO:0000313" key="6">
    <source>
        <dbReference type="EMBL" id="PIQ73672.1"/>
    </source>
</evidence>
<keyword evidence="4" id="KW-0472">Membrane</keyword>
<reference evidence="6 7" key="1">
    <citation type="submission" date="2017-09" db="EMBL/GenBank/DDBJ databases">
        <title>Depth-based differentiation of microbial function through sediment-hosted aquifers and enrichment of novel symbionts in the deep terrestrial subsurface.</title>
        <authorList>
            <person name="Probst A.J."/>
            <person name="Ladd B."/>
            <person name="Jarett J.K."/>
            <person name="Geller-Mcgrath D.E."/>
            <person name="Sieber C.M."/>
            <person name="Emerson J.B."/>
            <person name="Anantharaman K."/>
            <person name="Thomas B.C."/>
            <person name="Malmstrom R."/>
            <person name="Stieglmeier M."/>
            <person name="Klingl A."/>
            <person name="Woyke T."/>
            <person name="Ryan C.M."/>
            <person name="Banfield J.F."/>
        </authorList>
    </citation>
    <scope>NUCLEOTIDE SEQUENCE [LARGE SCALE GENOMIC DNA]</scope>
    <source>
        <strain evidence="6">CG11_big_fil_rev_8_21_14_0_20_36_8</strain>
    </source>
</reference>
<sequence>MPSLKLGKNNFRYLYWVFSAFVKKNVQLILMSFLGSLLVVVITVSFAPYVINLLTSKREIIGVSGTYSIDSLPDEIVSEFSNGLLYVNGAGELIPLLVDSWEPVDGGKEYQFHLKKDLVWNDGTPFKAQDISYSFKDVEVIADNDYLLRFKLKKPLAIFPNFLTRPIVKYPMIGVAGMYKAGHVQIIAGNISQLQLNPNKEGEPVKVYKFYDTESKLIQAYKLGEITEMTTNKSTVADNFRLWKNTKVEQKVDYSKVMTLFFNLNDQFLSEDKDIRKAIAESIDKSPFELFGEEAFSPIPPTSWAFNSNVRKYAYNPSVSEKIISKYTEASDSAQLKISTYYDHLSVADSIAENLKKVGLETKIELLGGDLPQNFNLFLAMMSLGNDPDQYFFWHSTQPKGNVTSYKNVRVDKLLEDGRNTYALEKRKEIYFDFQKIIAEDMPAYFMYYPYQYVIKRK</sequence>
<keyword evidence="4" id="KW-0812">Transmembrane</keyword>
<dbReference type="PANTHER" id="PTHR30290">
    <property type="entry name" value="PERIPLASMIC BINDING COMPONENT OF ABC TRANSPORTER"/>
    <property type="match status" value="1"/>
</dbReference>
<dbReference type="EMBL" id="PCVM01000027">
    <property type="protein sequence ID" value="PIQ73672.1"/>
    <property type="molecule type" value="Genomic_DNA"/>
</dbReference>
<dbReference type="SUPFAM" id="SSF53850">
    <property type="entry name" value="Periplasmic binding protein-like II"/>
    <property type="match status" value="1"/>
</dbReference>
<dbReference type="GO" id="GO:1904680">
    <property type="term" value="F:peptide transmembrane transporter activity"/>
    <property type="evidence" value="ECO:0007669"/>
    <property type="project" value="TreeGrafter"/>
</dbReference>
<dbReference type="InterPro" id="IPR000914">
    <property type="entry name" value="SBP_5_dom"/>
</dbReference>
<keyword evidence="2" id="KW-0813">Transport</keyword>
<dbReference type="GO" id="GO:0042597">
    <property type="term" value="C:periplasmic space"/>
    <property type="evidence" value="ECO:0007669"/>
    <property type="project" value="UniProtKB-ARBA"/>
</dbReference>
<dbReference type="InterPro" id="IPR039424">
    <property type="entry name" value="SBP_5"/>
</dbReference>
<organism evidence="6 7">
    <name type="scientific">Candidatus Roizmanbacteria bacterium CG11_big_fil_rev_8_21_14_0_20_36_8</name>
    <dbReference type="NCBI Taxonomy" id="1974856"/>
    <lineage>
        <taxon>Bacteria</taxon>
        <taxon>Candidatus Roizmaniibacteriota</taxon>
    </lineage>
</organism>
<feature type="domain" description="Solute-binding protein family 5" evidence="5">
    <location>
        <begin position="137"/>
        <end position="400"/>
    </location>
</feature>
<dbReference type="AlphaFoldDB" id="A0A2M6IUZ3"/>
<comment type="caution">
    <text evidence="6">The sequence shown here is derived from an EMBL/GenBank/DDBJ whole genome shotgun (WGS) entry which is preliminary data.</text>
</comment>
<dbReference type="Pfam" id="PF00496">
    <property type="entry name" value="SBP_bac_5"/>
    <property type="match status" value="1"/>
</dbReference>
<gene>
    <name evidence="6" type="ORF">COV58_01245</name>
</gene>
<accession>A0A2M6IUZ3</accession>
<keyword evidence="4" id="KW-1133">Transmembrane helix</keyword>
<keyword evidence="3" id="KW-0732">Signal</keyword>
<dbReference type="Gene3D" id="3.40.190.10">
    <property type="entry name" value="Periplasmic binding protein-like II"/>
    <property type="match status" value="1"/>
</dbReference>
<dbReference type="PANTHER" id="PTHR30290:SF9">
    <property type="entry name" value="OLIGOPEPTIDE-BINDING PROTEIN APPA"/>
    <property type="match status" value="1"/>
</dbReference>
<evidence type="ECO:0000313" key="7">
    <source>
        <dbReference type="Proteomes" id="UP000231056"/>
    </source>
</evidence>
<proteinExistence type="inferred from homology"/>
<dbReference type="Gene3D" id="3.10.105.10">
    <property type="entry name" value="Dipeptide-binding Protein, Domain 3"/>
    <property type="match status" value="1"/>
</dbReference>
<name>A0A2M6IUZ3_9BACT</name>
<dbReference type="Gene3D" id="3.90.76.10">
    <property type="entry name" value="Dipeptide-binding Protein, Domain 1"/>
    <property type="match status" value="1"/>
</dbReference>
<dbReference type="InterPro" id="IPR030678">
    <property type="entry name" value="Peptide/Ni-bd"/>
</dbReference>